<feature type="signal peptide" evidence="2">
    <location>
        <begin position="1"/>
        <end position="21"/>
    </location>
</feature>
<keyword evidence="2" id="KW-0732">Signal</keyword>
<gene>
    <name evidence="3" type="ORF">EH31_15490</name>
</gene>
<keyword evidence="4" id="KW-1185">Reference proteome</keyword>
<dbReference type="EMBL" id="JMIW01000007">
    <property type="protein sequence ID" value="KEO88837.1"/>
    <property type="molecule type" value="Genomic_DNA"/>
</dbReference>
<organism evidence="3 4">
    <name type="scientific">Erythrobacter longus</name>
    <dbReference type="NCBI Taxonomy" id="1044"/>
    <lineage>
        <taxon>Bacteria</taxon>
        <taxon>Pseudomonadati</taxon>
        <taxon>Pseudomonadota</taxon>
        <taxon>Alphaproteobacteria</taxon>
        <taxon>Sphingomonadales</taxon>
        <taxon>Erythrobacteraceae</taxon>
        <taxon>Erythrobacter/Porphyrobacter group</taxon>
        <taxon>Erythrobacter</taxon>
    </lineage>
</organism>
<name>A0A074MT67_ERYLO</name>
<dbReference type="AlphaFoldDB" id="A0A074MT67"/>
<dbReference type="OrthoDB" id="6691870at2"/>
<evidence type="ECO:0000256" key="1">
    <source>
        <dbReference type="SAM" id="MobiDB-lite"/>
    </source>
</evidence>
<comment type="caution">
    <text evidence="3">The sequence shown here is derived from an EMBL/GenBank/DDBJ whole genome shotgun (WGS) entry which is preliminary data.</text>
</comment>
<evidence type="ECO:0000313" key="3">
    <source>
        <dbReference type="EMBL" id="KEO88837.1"/>
    </source>
</evidence>
<protein>
    <submittedName>
        <fullName evidence="3">Uncharacterized protein</fullName>
    </submittedName>
</protein>
<evidence type="ECO:0000256" key="2">
    <source>
        <dbReference type="SAM" id="SignalP"/>
    </source>
</evidence>
<dbReference type="eggNOG" id="ENOG50318KW">
    <property type="taxonomic scope" value="Bacteria"/>
</dbReference>
<evidence type="ECO:0000313" key="4">
    <source>
        <dbReference type="Proteomes" id="UP000027647"/>
    </source>
</evidence>
<feature type="compositionally biased region" description="Polar residues" evidence="1">
    <location>
        <begin position="23"/>
        <end position="42"/>
    </location>
</feature>
<feature type="region of interest" description="Disordered" evidence="1">
    <location>
        <begin position="21"/>
        <end position="43"/>
    </location>
</feature>
<sequence length="239" mass="26258">MMDLKPLLLALVAGFPSAALAQETPSPDQNETEEASQPQEQSKFVGRYDGNSFETAMGMIVREDGTFQWGLSVGGLDLRAKGTWQEINEAIVLKSEPKPVPPEFTWSAVEDAQDGPFLRIQWADSGEPFSFADVRGLCANGELILTPVMDGKWSPGDTCDKPETIELYLRSYQVLSGPFKLSGNRKVREGQTIVFDFHRNDLGVADFDGVMGQLVDGELRLESSLGNMTLRKLTPPTAE</sequence>
<reference evidence="3 4" key="1">
    <citation type="submission" date="2014-04" db="EMBL/GenBank/DDBJ databases">
        <title>A comprehensive comparison of genomes of Erythrobacter spp. strains.</title>
        <authorList>
            <person name="Zheng Q."/>
        </authorList>
    </citation>
    <scope>NUCLEOTIDE SEQUENCE [LARGE SCALE GENOMIC DNA]</scope>
    <source>
        <strain evidence="3 4">DSM 6997</strain>
    </source>
</reference>
<proteinExistence type="predicted"/>
<dbReference type="Proteomes" id="UP000027647">
    <property type="component" value="Unassembled WGS sequence"/>
</dbReference>
<accession>A0A074MT67</accession>
<feature type="chain" id="PRO_5001697496" evidence="2">
    <location>
        <begin position="22"/>
        <end position="239"/>
    </location>
</feature>